<dbReference type="InterPro" id="IPR010982">
    <property type="entry name" value="Lambda_DNA-bd_dom_sf"/>
</dbReference>
<dbReference type="AlphaFoldDB" id="A0A158EXJ3"/>
<evidence type="ECO:0000313" key="4">
    <source>
        <dbReference type="Proteomes" id="UP000054740"/>
    </source>
</evidence>
<dbReference type="EMBL" id="FCNY02000001">
    <property type="protein sequence ID" value="SAL12267.1"/>
    <property type="molecule type" value="Genomic_DNA"/>
</dbReference>
<evidence type="ECO:0000313" key="3">
    <source>
        <dbReference type="EMBL" id="SAL12267.1"/>
    </source>
</evidence>
<feature type="domain" description="HTH cro/C1-type" evidence="2">
    <location>
        <begin position="50"/>
        <end position="108"/>
    </location>
</feature>
<feature type="region of interest" description="Disordered" evidence="1">
    <location>
        <begin position="1"/>
        <end position="25"/>
    </location>
</feature>
<dbReference type="SUPFAM" id="SSF47413">
    <property type="entry name" value="lambda repressor-like DNA-binding domains"/>
    <property type="match status" value="1"/>
</dbReference>
<name>A0A158EXJ3_CABCO</name>
<reference evidence="4" key="1">
    <citation type="submission" date="2016-01" db="EMBL/GenBank/DDBJ databases">
        <authorList>
            <person name="Peeters C."/>
        </authorList>
    </citation>
    <scope>NUCLEOTIDE SEQUENCE [LARGE SCALE GENOMIC DNA]</scope>
</reference>
<keyword evidence="4" id="KW-1185">Reference proteome</keyword>
<evidence type="ECO:0000259" key="2">
    <source>
        <dbReference type="PROSITE" id="PS50943"/>
    </source>
</evidence>
<dbReference type="InterPro" id="IPR001387">
    <property type="entry name" value="Cro/C1-type_HTH"/>
</dbReference>
<dbReference type="Pfam" id="PF01381">
    <property type="entry name" value="HTH_3"/>
    <property type="match status" value="1"/>
</dbReference>
<dbReference type="CDD" id="cd00093">
    <property type="entry name" value="HTH_XRE"/>
    <property type="match status" value="1"/>
</dbReference>
<dbReference type="PROSITE" id="PS50943">
    <property type="entry name" value="HTH_CROC1"/>
    <property type="match status" value="1"/>
</dbReference>
<sequence>MSKTRLQRELARRYNPVPHTEEDDRRMLADPEFKAAYDALGPKYEALHALLSARKEAGLTQAQIAERMGTTASAVARLEGSLISEKHSPSVATLRKYATACGKTLRIAFV</sequence>
<dbReference type="SMART" id="SM00530">
    <property type="entry name" value="HTH_XRE"/>
    <property type="match status" value="1"/>
</dbReference>
<evidence type="ECO:0000256" key="1">
    <source>
        <dbReference type="SAM" id="MobiDB-lite"/>
    </source>
</evidence>
<organism evidence="3 4">
    <name type="scientific">Caballeronia cordobensis</name>
    <name type="common">Burkholderia cordobensis</name>
    <dbReference type="NCBI Taxonomy" id="1353886"/>
    <lineage>
        <taxon>Bacteria</taxon>
        <taxon>Pseudomonadati</taxon>
        <taxon>Pseudomonadota</taxon>
        <taxon>Betaproteobacteria</taxon>
        <taxon>Burkholderiales</taxon>
        <taxon>Burkholderiaceae</taxon>
        <taxon>Caballeronia</taxon>
    </lineage>
</organism>
<dbReference type="GO" id="GO:0003677">
    <property type="term" value="F:DNA binding"/>
    <property type="evidence" value="ECO:0007669"/>
    <property type="project" value="InterPro"/>
</dbReference>
<protein>
    <submittedName>
        <fullName evidence="3">XRE family transcriptional regulator</fullName>
    </submittedName>
</protein>
<feature type="compositionally biased region" description="Basic and acidic residues" evidence="1">
    <location>
        <begin position="1"/>
        <end position="12"/>
    </location>
</feature>
<dbReference type="Gene3D" id="1.10.260.40">
    <property type="entry name" value="lambda repressor-like DNA-binding domains"/>
    <property type="match status" value="1"/>
</dbReference>
<dbReference type="Proteomes" id="UP000054740">
    <property type="component" value="Unassembled WGS sequence"/>
</dbReference>
<accession>A0A158EXJ3</accession>
<gene>
    <name evidence="3" type="ORF">AWB70_00335</name>
</gene>
<proteinExistence type="predicted"/>